<sequence>MKVLVVLACLCVAIHSLPLGHIFLLDLPIDSEQRADILTAAEVHKNLERLIANGLKLKHDTRRGGPLPPYWG</sequence>
<keyword evidence="3" id="KW-1185">Reference proteome</keyword>
<proteinExistence type="predicted"/>
<dbReference type="Proteomes" id="UP001626550">
    <property type="component" value="Unassembled WGS sequence"/>
</dbReference>
<evidence type="ECO:0000256" key="1">
    <source>
        <dbReference type="SAM" id="SignalP"/>
    </source>
</evidence>
<keyword evidence="1" id="KW-0732">Signal</keyword>
<reference evidence="2 3" key="1">
    <citation type="submission" date="2024-11" db="EMBL/GenBank/DDBJ databases">
        <title>Adaptive evolution of stress response genes in parasites aligns with host niche diversity.</title>
        <authorList>
            <person name="Hahn C."/>
            <person name="Resl P."/>
        </authorList>
    </citation>
    <scope>NUCLEOTIDE SEQUENCE [LARGE SCALE GENOMIC DNA]</scope>
    <source>
        <strain evidence="2">EGGRZ-B1_66</strain>
        <tissue evidence="2">Body</tissue>
    </source>
</reference>
<feature type="signal peptide" evidence="1">
    <location>
        <begin position="1"/>
        <end position="16"/>
    </location>
</feature>
<comment type="caution">
    <text evidence="2">The sequence shown here is derived from an EMBL/GenBank/DDBJ whole genome shotgun (WGS) entry which is preliminary data.</text>
</comment>
<accession>A0ABD2PZ67</accession>
<evidence type="ECO:0000313" key="3">
    <source>
        <dbReference type="Proteomes" id="UP001626550"/>
    </source>
</evidence>
<evidence type="ECO:0000313" key="2">
    <source>
        <dbReference type="EMBL" id="KAL3312676.1"/>
    </source>
</evidence>
<gene>
    <name evidence="2" type="ORF">Ciccas_008729</name>
</gene>
<dbReference type="AlphaFoldDB" id="A0ABD2PZ67"/>
<organism evidence="2 3">
    <name type="scientific">Cichlidogyrus casuarinus</name>
    <dbReference type="NCBI Taxonomy" id="1844966"/>
    <lineage>
        <taxon>Eukaryota</taxon>
        <taxon>Metazoa</taxon>
        <taxon>Spiralia</taxon>
        <taxon>Lophotrochozoa</taxon>
        <taxon>Platyhelminthes</taxon>
        <taxon>Monogenea</taxon>
        <taxon>Monopisthocotylea</taxon>
        <taxon>Dactylogyridea</taxon>
        <taxon>Ancyrocephalidae</taxon>
        <taxon>Cichlidogyrus</taxon>
    </lineage>
</organism>
<dbReference type="EMBL" id="JBJKFK010001600">
    <property type="protein sequence ID" value="KAL3312676.1"/>
    <property type="molecule type" value="Genomic_DNA"/>
</dbReference>
<feature type="chain" id="PRO_5044762610" evidence="1">
    <location>
        <begin position="17"/>
        <end position="72"/>
    </location>
</feature>
<name>A0ABD2PZ67_9PLAT</name>
<protein>
    <submittedName>
        <fullName evidence="2">Uncharacterized protein</fullName>
    </submittedName>
</protein>